<dbReference type="Pfam" id="PF09362">
    <property type="entry name" value="DUF1996"/>
    <property type="match status" value="1"/>
</dbReference>
<accession>A0A6A6IIC2</accession>
<reference evidence="3" key="1">
    <citation type="journal article" date="2020" name="Stud. Mycol.">
        <title>101 Dothideomycetes genomes: a test case for predicting lifestyles and emergence of pathogens.</title>
        <authorList>
            <person name="Haridas S."/>
            <person name="Albert R."/>
            <person name="Binder M."/>
            <person name="Bloem J."/>
            <person name="Labutti K."/>
            <person name="Salamov A."/>
            <person name="Andreopoulos B."/>
            <person name="Baker S."/>
            <person name="Barry K."/>
            <person name="Bills G."/>
            <person name="Bluhm B."/>
            <person name="Cannon C."/>
            <person name="Castanera R."/>
            <person name="Culley D."/>
            <person name="Daum C."/>
            <person name="Ezra D."/>
            <person name="Gonzalez J."/>
            <person name="Henrissat B."/>
            <person name="Kuo A."/>
            <person name="Liang C."/>
            <person name="Lipzen A."/>
            <person name="Lutzoni F."/>
            <person name="Magnuson J."/>
            <person name="Mondo S."/>
            <person name="Nolan M."/>
            <person name="Ohm R."/>
            <person name="Pangilinan J."/>
            <person name="Park H.-J."/>
            <person name="Ramirez L."/>
            <person name="Alfaro M."/>
            <person name="Sun H."/>
            <person name="Tritt A."/>
            <person name="Yoshinaga Y."/>
            <person name="Zwiers L.-H."/>
            <person name="Turgeon B."/>
            <person name="Goodwin S."/>
            <person name="Spatafora J."/>
            <person name="Crous P."/>
            <person name="Grigoriev I."/>
        </authorList>
    </citation>
    <scope>NUCLEOTIDE SEQUENCE</scope>
    <source>
        <strain evidence="3">CBS 122368</strain>
    </source>
</reference>
<evidence type="ECO:0000313" key="4">
    <source>
        <dbReference type="Proteomes" id="UP000800094"/>
    </source>
</evidence>
<organism evidence="3 4">
    <name type="scientific">Trematosphaeria pertusa</name>
    <dbReference type="NCBI Taxonomy" id="390896"/>
    <lineage>
        <taxon>Eukaryota</taxon>
        <taxon>Fungi</taxon>
        <taxon>Dikarya</taxon>
        <taxon>Ascomycota</taxon>
        <taxon>Pezizomycotina</taxon>
        <taxon>Dothideomycetes</taxon>
        <taxon>Pleosporomycetidae</taxon>
        <taxon>Pleosporales</taxon>
        <taxon>Massarineae</taxon>
        <taxon>Trematosphaeriaceae</taxon>
        <taxon>Trematosphaeria</taxon>
    </lineage>
</organism>
<dbReference type="GeneID" id="54576975"/>
<sequence>MLWKLVAAVAAIAAGVDAGAMLRFSCSQLVVERLDPLVNPGIMPSPHLHQVVGGNAFNVTMDRTSLDIPSTATCTSCTPTEDFSNYWTATLFFRARNGTFKAVKTKGNPLGYGVASGGQTVYYLGPQGNAKVTAFKPGFRMTVGDPNFRTAAQLKKYPMLTYTCLQTATTRGGETTNFPKDTCKEGIMVNIRFPTCWDGVNLDSPDHQSHTAYPVSGKCPSTHPVTVPQVFYETVWDTAPFNDKSQWPADGSQPFVWSFGDKTGYGIHGDYVFGWKGDSLQRALDSNSQCNSDLFGNNLRCPALKAQSIEQANKCTKKVSVKENLEGWLAELPGGMMVN</sequence>
<dbReference type="InterPro" id="IPR018535">
    <property type="entry name" value="DUF1996"/>
</dbReference>
<proteinExistence type="predicted"/>
<dbReference type="Proteomes" id="UP000800094">
    <property type="component" value="Unassembled WGS sequence"/>
</dbReference>
<dbReference type="AlphaFoldDB" id="A0A6A6IIC2"/>
<dbReference type="EMBL" id="ML987194">
    <property type="protein sequence ID" value="KAF2250324.1"/>
    <property type="molecule type" value="Genomic_DNA"/>
</dbReference>
<dbReference type="RefSeq" id="XP_033685328.1">
    <property type="nucleotide sequence ID" value="XM_033823645.1"/>
</dbReference>
<feature type="chain" id="PRO_5025329478" description="DUF1996 domain-containing protein" evidence="1">
    <location>
        <begin position="19"/>
        <end position="339"/>
    </location>
</feature>
<keyword evidence="1" id="KW-0732">Signal</keyword>
<evidence type="ECO:0000256" key="1">
    <source>
        <dbReference type="SAM" id="SignalP"/>
    </source>
</evidence>
<evidence type="ECO:0000259" key="2">
    <source>
        <dbReference type="Pfam" id="PF09362"/>
    </source>
</evidence>
<keyword evidence="4" id="KW-1185">Reference proteome</keyword>
<gene>
    <name evidence="3" type="ORF">BU26DRAFT_425876</name>
</gene>
<dbReference type="PANTHER" id="PTHR43662:SF13">
    <property type="entry name" value="DUF1996 DOMAIN-CONTAINING PROTEIN"/>
    <property type="match status" value="1"/>
</dbReference>
<dbReference type="PANTHER" id="PTHR43662">
    <property type="match status" value="1"/>
</dbReference>
<feature type="domain" description="DUF1996" evidence="2">
    <location>
        <begin position="35"/>
        <end position="275"/>
    </location>
</feature>
<feature type="signal peptide" evidence="1">
    <location>
        <begin position="1"/>
        <end position="18"/>
    </location>
</feature>
<evidence type="ECO:0000313" key="3">
    <source>
        <dbReference type="EMBL" id="KAF2250324.1"/>
    </source>
</evidence>
<dbReference type="OrthoDB" id="74764at2759"/>
<name>A0A6A6IIC2_9PLEO</name>
<protein>
    <recommendedName>
        <fullName evidence="2">DUF1996 domain-containing protein</fullName>
    </recommendedName>
</protein>